<dbReference type="eggNOG" id="COG1052">
    <property type="taxonomic scope" value="Bacteria"/>
</dbReference>
<keyword evidence="3" id="KW-0520">NAD</keyword>
<evidence type="ECO:0000256" key="2">
    <source>
        <dbReference type="ARBA" id="ARBA00023002"/>
    </source>
</evidence>
<dbReference type="AlphaFoldDB" id="A6FZB7"/>
<dbReference type="PANTHER" id="PTHR43761:SF1">
    <property type="entry name" value="D-ISOMER SPECIFIC 2-HYDROXYACID DEHYDROGENASE CATALYTIC DOMAIN-CONTAINING PROTEIN-RELATED"/>
    <property type="match status" value="1"/>
</dbReference>
<dbReference type="Gene3D" id="3.40.50.720">
    <property type="entry name" value="NAD(P)-binding Rossmann-like Domain"/>
    <property type="match status" value="2"/>
</dbReference>
<comment type="similarity">
    <text evidence="1 4">Belongs to the D-isomer specific 2-hydroxyacid dehydrogenase family.</text>
</comment>
<dbReference type="Proteomes" id="UP000005801">
    <property type="component" value="Unassembled WGS sequence"/>
</dbReference>
<protein>
    <submittedName>
        <fullName evidence="7">Putative dehydrogenase</fullName>
    </submittedName>
</protein>
<reference evidence="7 8" key="1">
    <citation type="submission" date="2007-06" db="EMBL/GenBank/DDBJ databases">
        <authorList>
            <person name="Shimkets L."/>
            <person name="Ferriera S."/>
            <person name="Johnson J."/>
            <person name="Kravitz S."/>
            <person name="Beeson K."/>
            <person name="Sutton G."/>
            <person name="Rogers Y.-H."/>
            <person name="Friedman R."/>
            <person name="Frazier M."/>
            <person name="Venter J.C."/>
        </authorList>
    </citation>
    <scope>NUCLEOTIDE SEQUENCE [LARGE SCALE GENOMIC DNA]</scope>
    <source>
        <strain evidence="7 8">SIR-1</strain>
    </source>
</reference>
<dbReference type="PANTHER" id="PTHR43761">
    <property type="entry name" value="D-ISOMER SPECIFIC 2-HYDROXYACID DEHYDROGENASE FAMILY PROTEIN (AFU_ORTHOLOGUE AFUA_1G13630)"/>
    <property type="match status" value="1"/>
</dbReference>
<evidence type="ECO:0000256" key="3">
    <source>
        <dbReference type="ARBA" id="ARBA00023027"/>
    </source>
</evidence>
<evidence type="ECO:0000256" key="1">
    <source>
        <dbReference type="ARBA" id="ARBA00005854"/>
    </source>
</evidence>
<dbReference type="RefSeq" id="WP_006969816.1">
    <property type="nucleotide sequence ID" value="NZ_ABCS01000006.1"/>
</dbReference>
<dbReference type="SUPFAM" id="SSF51735">
    <property type="entry name" value="NAD(P)-binding Rossmann-fold domains"/>
    <property type="match status" value="1"/>
</dbReference>
<dbReference type="InterPro" id="IPR036291">
    <property type="entry name" value="NAD(P)-bd_dom_sf"/>
</dbReference>
<evidence type="ECO:0000259" key="6">
    <source>
        <dbReference type="Pfam" id="PF02826"/>
    </source>
</evidence>
<gene>
    <name evidence="7" type="ORF">PPSIR1_25516</name>
</gene>
<comment type="caution">
    <text evidence="7">The sequence shown here is derived from an EMBL/GenBank/DDBJ whole genome shotgun (WGS) entry which is preliminary data.</text>
</comment>
<evidence type="ECO:0000313" key="8">
    <source>
        <dbReference type="Proteomes" id="UP000005801"/>
    </source>
</evidence>
<dbReference type="GO" id="GO:0051287">
    <property type="term" value="F:NAD binding"/>
    <property type="evidence" value="ECO:0007669"/>
    <property type="project" value="InterPro"/>
</dbReference>
<sequence length="337" mass="35497">MPRPVVAILDFEPGKHFAVADVEAAVLGSEVELRLLRARASAAVLPALADADAIIVWSRFELDADALATLERCRGIVCASVGYEHVDLEAARARGIPVCNVPDYGTEEVADHATALLLGLARKLAVLDRSVREGQWDWQLGGMPTRLRGQSLGVVGFGRIGAAFTRRAQAFGLEPAFFDPHVPSGVEKVLGVRRCESLDELLEGAQVLSIHASANPANRGLIGAEALAKLPRGALLINTARGSLVDTQAVVDALASGQLGGAGLDVLAEEPAPELHPGLLASPKVLLTPHAAWASAQSFAENRRKAARKAALLLQGRPVRDRVDAPFALPVPVPVSP</sequence>
<dbReference type="InterPro" id="IPR006140">
    <property type="entry name" value="D-isomer_DH_NAD-bd"/>
</dbReference>
<dbReference type="InterPro" id="IPR006139">
    <property type="entry name" value="D-isomer_2_OHA_DH_cat_dom"/>
</dbReference>
<feature type="domain" description="D-isomer specific 2-hydroxyacid dehydrogenase catalytic" evidence="5">
    <location>
        <begin position="21"/>
        <end position="323"/>
    </location>
</feature>
<dbReference type="EMBL" id="ABCS01000006">
    <property type="protein sequence ID" value="EDM81001.1"/>
    <property type="molecule type" value="Genomic_DNA"/>
</dbReference>
<keyword evidence="8" id="KW-1185">Reference proteome</keyword>
<dbReference type="GO" id="GO:0016616">
    <property type="term" value="F:oxidoreductase activity, acting on the CH-OH group of donors, NAD or NADP as acceptor"/>
    <property type="evidence" value="ECO:0007669"/>
    <property type="project" value="InterPro"/>
</dbReference>
<dbReference type="PROSITE" id="PS00671">
    <property type="entry name" value="D_2_HYDROXYACID_DH_3"/>
    <property type="match status" value="1"/>
</dbReference>
<proteinExistence type="inferred from homology"/>
<dbReference type="InterPro" id="IPR043322">
    <property type="entry name" value="CtBP"/>
</dbReference>
<dbReference type="GO" id="GO:0003714">
    <property type="term" value="F:transcription corepressor activity"/>
    <property type="evidence" value="ECO:0007669"/>
    <property type="project" value="InterPro"/>
</dbReference>
<keyword evidence="2 4" id="KW-0560">Oxidoreductase</keyword>
<dbReference type="OrthoDB" id="9793626at2"/>
<dbReference type="InterPro" id="IPR029753">
    <property type="entry name" value="D-isomer_DH_CS"/>
</dbReference>
<dbReference type="Pfam" id="PF02826">
    <property type="entry name" value="2-Hacid_dh_C"/>
    <property type="match status" value="1"/>
</dbReference>
<evidence type="ECO:0000313" key="7">
    <source>
        <dbReference type="EMBL" id="EDM81001.1"/>
    </source>
</evidence>
<organism evidence="7 8">
    <name type="scientific">Plesiocystis pacifica SIR-1</name>
    <dbReference type="NCBI Taxonomy" id="391625"/>
    <lineage>
        <taxon>Bacteria</taxon>
        <taxon>Pseudomonadati</taxon>
        <taxon>Myxococcota</taxon>
        <taxon>Polyangia</taxon>
        <taxon>Nannocystales</taxon>
        <taxon>Nannocystaceae</taxon>
        <taxon>Plesiocystis</taxon>
    </lineage>
</organism>
<accession>A6FZB7</accession>
<dbReference type="Pfam" id="PF00389">
    <property type="entry name" value="2-Hacid_dh"/>
    <property type="match status" value="1"/>
</dbReference>
<name>A6FZB7_9BACT</name>
<evidence type="ECO:0000259" key="5">
    <source>
        <dbReference type="Pfam" id="PF00389"/>
    </source>
</evidence>
<dbReference type="SUPFAM" id="SSF52283">
    <property type="entry name" value="Formate/glycerate dehydrogenase catalytic domain-like"/>
    <property type="match status" value="1"/>
</dbReference>
<feature type="domain" description="D-isomer specific 2-hydroxyacid dehydrogenase NAD-binding" evidence="6">
    <location>
        <begin position="115"/>
        <end position="292"/>
    </location>
</feature>
<dbReference type="InterPro" id="IPR050418">
    <property type="entry name" value="D-iso_2-hydroxyacid_DH_PdxB"/>
</dbReference>
<dbReference type="STRING" id="391625.PPSIR1_25516"/>
<dbReference type="CDD" id="cd05299">
    <property type="entry name" value="CtBP_dh"/>
    <property type="match status" value="1"/>
</dbReference>
<evidence type="ECO:0000256" key="4">
    <source>
        <dbReference type="RuleBase" id="RU003719"/>
    </source>
</evidence>